<evidence type="ECO:0000313" key="1">
    <source>
        <dbReference type="EMBL" id="SEG31182.1"/>
    </source>
</evidence>
<evidence type="ECO:0000313" key="2">
    <source>
        <dbReference type="Proteomes" id="UP000236737"/>
    </source>
</evidence>
<name>A0A1H5Z4J5_9FLAO</name>
<dbReference type="EMBL" id="FNVP01000009">
    <property type="protein sequence ID" value="SEG31182.1"/>
    <property type="molecule type" value="Genomic_DNA"/>
</dbReference>
<protein>
    <submittedName>
        <fullName evidence="1">Uncharacterized protein</fullName>
    </submittedName>
</protein>
<sequence length="85" mass="9898">MIKTAERKKMKKVFKKGYSKEVQQKLNEKNVVTQKGTPYGFSFINHVFNGRNENIAIEATILELYTEKVEATKKLKEEKKSIFKA</sequence>
<reference evidence="2" key="1">
    <citation type="submission" date="2016-10" db="EMBL/GenBank/DDBJ databases">
        <authorList>
            <person name="Varghese N."/>
            <person name="Submissions S."/>
        </authorList>
    </citation>
    <scope>NUCLEOTIDE SEQUENCE [LARGE SCALE GENOMIC DNA]</scope>
    <source>
        <strain evidence="2">CGMCC 1.9230</strain>
    </source>
</reference>
<dbReference type="Proteomes" id="UP000236737">
    <property type="component" value="Unassembled WGS sequence"/>
</dbReference>
<dbReference type="AlphaFoldDB" id="A0A1H5Z4J5"/>
<proteinExistence type="predicted"/>
<dbReference type="OrthoDB" id="1449507at2"/>
<organism evidence="1 2">
    <name type="scientific">Flavobacterium urumqiense</name>
    <dbReference type="NCBI Taxonomy" id="935224"/>
    <lineage>
        <taxon>Bacteria</taxon>
        <taxon>Pseudomonadati</taxon>
        <taxon>Bacteroidota</taxon>
        <taxon>Flavobacteriia</taxon>
        <taxon>Flavobacteriales</taxon>
        <taxon>Flavobacteriaceae</taxon>
        <taxon>Flavobacterium</taxon>
    </lineage>
</organism>
<dbReference type="RefSeq" id="WP_104000313.1">
    <property type="nucleotide sequence ID" value="NZ_FNVP01000009.1"/>
</dbReference>
<accession>A0A1H5Z4J5</accession>
<gene>
    <name evidence="1" type="ORF">SAMN04488130_10994</name>
</gene>
<keyword evidence="2" id="KW-1185">Reference proteome</keyword>